<feature type="chain" id="PRO_5002638965" description="Ice-binding protein C-terminal domain-containing protein" evidence="1">
    <location>
        <begin position="22"/>
        <end position="356"/>
    </location>
</feature>
<gene>
    <name evidence="3" type="ordered locus">Maqu_4028</name>
</gene>
<evidence type="ECO:0000259" key="2">
    <source>
        <dbReference type="Pfam" id="PF07589"/>
    </source>
</evidence>
<dbReference type="HOGENOM" id="CLU_778022_0_0_6"/>
<sequence length="356" mass="38579" precursor="true">MLKIKSLLILPVAFAPLFANAIPTSSHSFYDGATETTVCSDFGSTGASCESMAYIYDSETDRYAVVSADSASKAEGTSLKARSNTVFDGGYTRAQMIERVKEDIGLTDEMSEDEFFEIYDRYPEYFEGESLEFQAGAFLDDQAITDFKQFQAYTGTELEDTWTITGGEDGESGVVSIAYRVDGIINNDDLLWDGGSTSGGLNGGSATLRFIEKRTEVFNGIPTTYAAQADGRALLSDGIFDEIIELELDFIFGQAMDVELQFNAVSGYDYLSDPFTGMPESFTQLSDFFNTALFSGITVKDSSGGDVDFSLKSENGIPEFSREGNGNTPVQVTEPASLVLLSVGLAAIAGFRRRSV</sequence>
<reference evidence="4" key="1">
    <citation type="journal article" date="2011" name="Appl. Environ. Microbiol.">
        <title>Genomic potential of Marinobacter aquaeolei, a biogeochemical 'opportunitroph'.</title>
        <authorList>
            <person name="Singer E."/>
            <person name="Webb E.A."/>
            <person name="Nelson W.C."/>
            <person name="Heidelberg J.F."/>
            <person name="Ivanova N."/>
            <person name="Pati A."/>
            <person name="Edwards K.J."/>
        </authorList>
    </citation>
    <scope>NUCLEOTIDE SEQUENCE [LARGE SCALE GENOMIC DNA]</scope>
    <source>
        <strain evidence="4">ATCC 700491 / DSM 11845 / VT8</strain>
    </source>
</reference>
<feature type="domain" description="Ice-binding protein C-terminal" evidence="2">
    <location>
        <begin position="331"/>
        <end position="354"/>
    </location>
</feature>
<protein>
    <recommendedName>
        <fullName evidence="2">Ice-binding protein C-terminal domain-containing protein</fullName>
    </recommendedName>
</protein>
<dbReference type="InterPro" id="IPR013424">
    <property type="entry name" value="Ice-binding_C"/>
</dbReference>
<keyword evidence="3" id="KW-0614">Plasmid</keyword>
<dbReference type="KEGG" id="maq:Maqu_4028"/>
<evidence type="ECO:0000256" key="1">
    <source>
        <dbReference type="SAM" id="SignalP"/>
    </source>
</evidence>
<keyword evidence="1" id="KW-0732">Signal</keyword>
<evidence type="ECO:0000313" key="3">
    <source>
        <dbReference type="EMBL" id="ABM21301.1"/>
    </source>
</evidence>
<dbReference type="Pfam" id="PF07589">
    <property type="entry name" value="PEP-CTERM"/>
    <property type="match status" value="1"/>
</dbReference>
<dbReference type="Proteomes" id="UP000000998">
    <property type="component" value="Plasmid pMAQU02"/>
</dbReference>
<name>A1U8I2_MARN8</name>
<proteinExistence type="predicted"/>
<dbReference type="AlphaFoldDB" id="A1U8I2"/>
<accession>A1U8I2</accession>
<geneLocation type="plasmid" evidence="3 4">
    <name>pMAQU02</name>
</geneLocation>
<dbReference type="RefSeq" id="WP_011783466.1">
    <property type="nucleotide sequence ID" value="NC_008739.1"/>
</dbReference>
<feature type="signal peptide" evidence="1">
    <location>
        <begin position="1"/>
        <end position="21"/>
    </location>
</feature>
<dbReference type="EMBL" id="CP000516">
    <property type="protein sequence ID" value="ABM21301.1"/>
    <property type="molecule type" value="Genomic_DNA"/>
</dbReference>
<evidence type="ECO:0000313" key="4">
    <source>
        <dbReference type="Proteomes" id="UP000000998"/>
    </source>
</evidence>
<organism evidence="3 4">
    <name type="scientific">Marinobacter nauticus (strain ATCC 700491 / DSM 11845 / VT8)</name>
    <name type="common">Marinobacter aquaeolei</name>
    <dbReference type="NCBI Taxonomy" id="351348"/>
    <lineage>
        <taxon>Bacteria</taxon>
        <taxon>Pseudomonadati</taxon>
        <taxon>Pseudomonadota</taxon>
        <taxon>Gammaproteobacteria</taxon>
        <taxon>Pseudomonadales</taxon>
        <taxon>Marinobacteraceae</taxon>
        <taxon>Marinobacter</taxon>
    </lineage>
</organism>